<dbReference type="InterPro" id="IPR017328">
    <property type="entry name" value="Sirtuin_class_I"/>
</dbReference>
<feature type="binding site" evidence="8">
    <location>
        <position position="283"/>
    </location>
    <ligand>
        <name>NAD(+)</name>
        <dbReference type="ChEBI" id="CHEBI:57540"/>
    </ligand>
</feature>
<dbReference type="GO" id="GO:0017136">
    <property type="term" value="F:histone deacetylase activity, NAD-dependent"/>
    <property type="evidence" value="ECO:0007669"/>
    <property type="project" value="InterPro"/>
</dbReference>
<evidence type="ECO:0000256" key="4">
    <source>
        <dbReference type="ARBA" id="ARBA00022833"/>
    </source>
</evidence>
<feature type="domain" description="Deacetylase sirtuin-type" evidence="12">
    <location>
        <begin position="17"/>
        <end position="297"/>
    </location>
</feature>
<comment type="similarity">
    <text evidence="1 6">Belongs to the sirtuin family. Class I subfamily.</text>
</comment>
<dbReference type="GO" id="GO:0070403">
    <property type="term" value="F:NAD+ binding"/>
    <property type="evidence" value="ECO:0007669"/>
    <property type="project" value="UniProtKB-UniRule"/>
</dbReference>
<feature type="binding site" evidence="8">
    <location>
        <begin position="239"/>
        <end position="240"/>
    </location>
    <ligand>
        <name>NAD(+)</name>
        <dbReference type="ChEBI" id="CHEBI:57540"/>
    </ligand>
</feature>
<dbReference type="SUPFAM" id="SSF52467">
    <property type="entry name" value="DHS-like NAD/FAD-binding domain"/>
    <property type="match status" value="1"/>
</dbReference>
<dbReference type="Proteomes" id="UP000007322">
    <property type="component" value="Chromosome 1"/>
</dbReference>
<sequence length="434" mass="46171">MGQEQSSILISEDTPPQTLAERSLTAVADFIKSGSVRRIVVMTGAGISTAAGIPDFRSPETGLYANLAALDLPEPEAVFDLTFFRQNPRPFYALARELYPGARYRPTVSHAFIALLARKGLLHVLFTQNIDCLERAAGVPADRIVEAHGSFATQRCIDCRHPFPDAEMRAFVEKGEVPRCERVVAAAGAGGAGGAGGKAERCGGLVKPDIVFFGESLPKAFFERSGAVQEADLVLVMGTSLQVHPFAGLPNMVEQGVPRVLFNLERVGSFGTRADDVMVLGDCDAGVRKLAAALGWGDELEKSWRALVGDEEAERQLQGASKRLAALHDEVDKLAEEVEEVLRIDGKEEEAEEAKREGQADHSRDASATGAGAGCQAGEAGEGEGEACPRTEPIAEPRPEDETDSSGTDNGAKQSPAEQGEKNDGGDDAEKKAD</sequence>
<keyword evidence="14" id="KW-1185">Reference proteome</keyword>
<dbReference type="GO" id="GO:0008270">
    <property type="term" value="F:zinc ion binding"/>
    <property type="evidence" value="ECO:0007669"/>
    <property type="project" value="UniProtKB-UniRule"/>
</dbReference>
<dbReference type="VEuPathDB" id="FungiDB:MYCTH_106388"/>
<gene>
    <name evidence="13" type="ORF">MYCTH_106388</name>
</gene>
<dbReference type="InterPro" id="IPR003000">
    <property type="entry name" value="Sirtuin"/>
</dbReference>
<feature type="binding site" evidence="8">
    <location>
        <begin position="45"/>
        <end position="49"/>
    </location>
    <ligand>
        <name>NAD(+)</name>
        <dbReference type="ChEBI" id="CHEBI:57540"/>
    </ligand>
</feature>
<organism evidence="13 14">
    <name type="scientific">Thermothelomyces thermophilus (strain ATCC 42464 / BCRC 31852 / DSM 1799)</name>
    <name type="common">Sporotrichum thermophile</name>
    <dbReference type="NCBI Taxonomy" id="573729"/>
    <lineage>
        <taxon>Eukaryota</taxon>
        <taxon>Fungi</taxon>
        <taxon>Dikarya</taxon>
        <taxon>Ascomycota</taxon>
        <taxon>Pezizomycotina</taxon>
        <taxon>Sordariomycetes</taxon>
        <taxon>Sordariomycetidae</taxon>
        <taxon>Sordariales</taxon>
        <taxon>Chaetomiaceae</taxon>
        <taxon>Thermothelomyces</taxon>
    </lineage>
</organism>
<dbReference type="eggNOG" id="KOG2682">
    <property type="taxonomic scope" value="Eukaryota"/>
</dbReference>
<evidence type="ECO:0000313" key="14">
    <source>
        <dbReference type="Proteomes" id="UP000007322"/>
    </source>
</evidence>
<feature type="binding site" evidence="8">
    <location>
        <begin position="128"/>
        <end position="131"/>
    </location>
    <ligand>
        <name>NAD(+)</name>
        <dbReference type="ChEBI" id="CHEBI:57540"/>
    </ligand>
</feature>
<dbReference type="EC" id="2.3.1.286" evidence="6"/>
<evidence type="ECO:0000256" key="11">
    <source>
        <dbReference type="SAM" id="MobiDB-lite"/>
    </source>
</evidence>
<dbReference type="KEGG" id="mtm:MYCTH_106388"/>
<proteinExistence type="inferred from homology"/>
<dbReference type="RefSeq" id="XP_003659839.1">
    <property type="nucleotide sequence ID" value="XM_003659791.1"/>
</dbReference>
<dbReference type="HOGENOM" id="CLU_023643_0_3_1"/>
<feature type="active site" description="Proton acceptor" evidence="7 10">
    <location>
        <position position="148"/>
    </location>
</feature>
<comment type="catalytic activity">
    <reaction evidence="6">
        <text>N(6)-acetyl-L-lysyl-[protein] + NAD(+) + H2O = 2''-O-acetyl-ADP-D-ribose + nicotinamide + L-lysyl-[protein]</text>
        <dbReference type="Rhea" id="RHEA:43636"/>
        <dbReference type="Rhea" id="RHEA-COMP:9752"/>
        <dbReference type="Rhea" id="RHEA-COMP:10731"/>
        <dbReference type="ChEBI" id="CHEBI:15377"/>
        <dbReference type="ChEBI" id="CHEBI:17154"/>
        <dbReference type="ChEBI" id="CHEBI:29969"/>
        <dbReference type="ChEBI" id="CHEBI:57540"/>
        <dbReference type="ChEBI" id="CHEBI:61930"/>
        <dbReference type="ChEBI" id="CHEBI:83767"/>
        <dbReference type="EC" id="2.3.1.286"/>
    </reaction>
</comment>
<evidence type="ECO:0000313" key="13">
    <source>
        <dbReference type="EMBL" id="AEO54594.1"/>
    </source>
</evidence>
<feature type="binding site" evidence="8">
    <location>
        <begin position="55"/>
        <end position="57"/>
    </location>
    <ligand>
        <name>NAD(+)</name>
        <dbReference type="ChEBI" id="CHEBI:57540"/>
    </ligand>
</feature>
<dbReference type="PROSITE" id="PS50305">
    <property type="entry name" value="SIRTUIN"/>
    <property type="match status" value="1"/>
</dbReference>
<feature type="binding site" evidence="9 10">
    <location>
        <position position="156"/>
    </location>
    <ligand>
        <name>Zn(2+)</name>
        <dbReference type="ChEBI" id="CHEBI:29105"/>
    </ligand>
</feature>
<dbReference type="PANTHER" id="PTHR11085">
    <property type="entry name" value="NAD-DEPENDENT PROTEIN DEACYLASE SIRTUIN-5, MITOCHONDRIAL-RELATED"/>
    <property type="match status" value="1"/>
</dbReference>
<evidence type="ECO:0000256" key="7">
    <source>
        <dbReference type="PIRSR" id="PIRSR037938-1"/>
    </source>
</evidence>
<reference evidence="13 14" key="1">
    <citation type="journal article" date="2011" name="Nat. Biotechnol.">
        <title>Comparative genomic analysis of the thermophilic biomass-degrading fungi Myceliophthora thermophila and Thielavia terrestris.</title>
        <authorList>
            <person name="Berka R.M."/>
            <person name="Grigoriev I.V."/>
            <person name="Otillar R."/>
            <person name="Salamov A."/>
            <person name="Grimwood J."/>
            <person name="Reid I."/>
            <person name="Ishmael N."/>
            <person name="John T."/>
            <person name="Darmond C."/>
            <person name="Moisan M.-C."/>
            <person name="Henrissat B."/>
            <person name="Coutinho P.M."/>
            <person name="Lombard V."/>
            <person name="Natvig D.O."/>
            <person name="Lindquist E."/>
            <person name="Schmutz J."/>
            <person name="Lucas S."/>
            <person name="Harris P."/>
            <person name="Powlowski J."/>
            <person name="Bellemare A."/>
            <person name="Taylor D."/>
            <person name="Butler G."/>
            <person name="de Vries R.P."/>
            <person name="Allijn I.E."/>
            <person name="van den Brink J."/>
            <person name="Ushinsky S."/>
            <person name="Storms R."/>
            <person name="Powell A.J."/>
            <person name="Paulsen I.T."/>
            <person name="Elbourne L.D.H."/>
            <person name="Baker S.E."/>
            <person name="Magnuson J."/>
            <person name="LaBoissiere S."/>
            <person name="Clutterbuck A.J."/>
            <person name="Martinez D."/>
            <person name="Wogulis M."/>
            <person name="de Leon A.L."/>
            <person name="Rey M.W."/>
            <person name="Tsang A."/>
        </authorList>
    </citation>
    <scope>NUCLEOTIDE SEQUENCE [LARGE SCALE GENOMIC DNA]</scope>
    <source>
        <strain evidence="14">ATCC 42464 / BCRC 31852 / DSM 1799</strain>
    </source>
</reference>
<dbReference type="PIRSF" id="PIRSF037938">
    <property type="entry name" value="SIR2_euk"/>
    <property type="match status" value="1"/>
</dbReference>
<dbReference type="Gene3D" id="3.30.1600.10">
    <property type="entry name" value="SIR2/SIRT2 'Small Domain"/>
    <property type="match status" value="1"/>
</dbReference>
<evidence type="ECO:0000256" key="1">
    <source>
        <dbReference type="ARBA" id="ARBA00006924"/>
    </source>
</evidence>
<feature type="binding site" evidence="8">
    <location>
        <begin position="263"/>
        <end position="265"/>
    </location>
    <ligand>
        <name>NAD(+)</name>
        <dbReference type="ChEBI" id="CHEBI:57540"/>
    </ligand>
</feature>
<keyword evidence="2 6" id="KW-0808">Transferase</keyword>
<evidence type="ECO:0000256" key="10">
    <source>
        <dbReference type="PROSITE-ProRule" id="PRU00236"/>
    </source>
</evidence>
<feature type="compositionally biased region" description="Basic and acidic residues" evidence="11">
    <location>
        <begin position="353"/>
        <end position="365"/>
    </location>
</feature>
<feature type="compositionally biased region" description="Basic and acidic residues" evidence="11">
    <location>
        <begin position="387"/>
        <end position="400"/>
    </location>
</feature>
<dbReference type="InterPro" id="IPR026590">
    <property type="entry name" value="Ssirtuin_cat_dom"/>
</dbReference>
<dbReference type="OrthoDB" id="420264at2759"/>
<dbReference type="InParanoid" id="G2Q556"/>
<dbReference type="InterPro" id="IPR026591">
    <property type="entry name" value="Sirtuin_cat_small_dom_sf"/>
</dbReference>
<feature type="compositionally biased region" description="Polar residues" evidence="11">
    <location>
        <begin position="405"/>
        <end position="417"/>
    </location>
</feature>
<dbReference type="STRING" id="573729.G2Q556"/>
<dbReference type="Gene3D" id="3.40.50.1220">
    <property type="entry name" value="TPP-binding domain"/>
    <property type="match status" value="1"/>
</dbReference>
<evidence type="ECO:0000256" key="8">
    <source>
        <dbReference type="PIRSR" id="PIRSR037938-2"/>
    </source>
</evidence>
<evidence type="ECO:0000256" key="2">
    <source>
        <dbReference type="ARBA" id="ARBA00022679"/>
    </source>
</evidence>
<feature type="binding site" evidence="9 10">
    <location>
        <position position="159"/>
    </location>
    <ligand>
        <name>Zn(2+)</name>
        <dbReference type="ChEBI" id="CHEBI:29105"/>
    </ligand>
</feature>
<dbReference type="InterPro" id="IPR050134">
    <property type="entry name" value="NAD-dep_sirtuin_deacylases"/>
</dbReference>
<name>G2Q556_THET4</name>
<evidence type="ECO:0000259" key="12">
    <source>
        <dbReference type="PROSITE" id="PS50305"/>
    </source>
</evidence>
<comment type="cofactor">
    <cofactor evidence="9">
        <name>Zn(2+)</name>
        <dbReference type="ChEBI" id="CHEBI:29105"/>
    </cofactor>
    <text evidence="9">Binds 1 zinc ion per subunit.</text>
</comment>
<keyword evidence="5 6" id="KW-0520">NAD</keyword>
<dbReference type="GO" id="GO:0005634">
    <property type="term" value="C:nucleus"/>
    <property type="evidence" value="ECO:0007669"/>
    <property type="project" value="TreeGrafter"/>
</dbReference>
<feature type="binding site" evidence="9 10">
    <location>
        <position position="202"/>
    </location>
    <ligand>
        <name>Zn(2+)</name>
        <dbReference type="ChEBI" id="CHEBI:29105"/>
    </ligand>
</feature>
<dbReference type="GeneID" id="11511664"/>
<accession>G2Q556</accession>
<keyword evidence="3 6" id="KW-0479">Metal-binding</keyword>
<evidence type="ECO:0000256" key="3">
    <source>
        <dbReference type="ARBA" id="ARBA00022723"/>
    </source>
</evidence>
<feature type="region of interest" description="Disordered" evidence="11">
    <location>
        <begin position="343"/>
        <end position="434"/>
    </location>
</feature>
<protein>
    <recommendedName>
        <fullName evidence="6">NAD-dependent protein deacetylase</fullName>
        <ecNumber evidence="6">2.3.1.286</ecNumber>
    </recommendedName>
</protein>
<evidence type="ECO:0000256" key="9">
    <source>
        <dbReference type="PIRSR" id="PIRSR037938-3"/>
    </source>
</evidence>
<feature type="compositionally biased region" description="Low complexity" evidence="11">
    <location>
        <begin position="366"/>
        <end position="379"/>
    </location>
</feature>
<dbReference type="OMA" id="ATHSCID"/>
<dbReference type="InterPro" id="IPR029035">
    <property type="entry name" value="DHS-like_NAD/FAD-binding_dom"/>
</dbReference>
<dbReference type="PANTHER" id="PTHR11085:SF6">
    <property type="entry name" value="NAD-DEPENDENT PROTEIN DEACETYLASE SIRTUIN-2"/>
    <property type="match status" value="1"/>
</dbReference>
<evidence type="ECO:0000256" key="6">
    <source>
        <dbReference type="PIRNR" id="PIRNR037938"/>
    </source>
</evidence>
<keyword evidence="4 6" id="KW-0862">Zinc</keyword>
<dbReference type="CDD" id="cd01408">
    <property type="entry name" value="SIRT1"/>
    <property type="match status" value="1"/>
</dbReference>
<dbReference type="EMBL" id="CP003002">
    <property type="protein sequence ID" value="AEO54594.1"/>
    <property type="molecule type" value="Genomic_DNA"/>
</dbReference>
<feature type="compositionally biased region" description="Basic and acidic residues" evidence="11">
    <location>
        <begin position="419"/>
        <end position="434"/>
    </location>
</feature>
<evidence type="ECO:0000256" key="5">
    <source>
        <dbReference type="ARBA" id="ARBA00023027"/>
    </source>
</evidence>
<dbReference type="FunCoup" id="G2Q556">
    <property type="interactions" value="427"/>
</dbReference>
<feature type="binding site" evidence="10">
    <location>
        <position position="180"/>
    </location>
    <ligand>
        <name>Zn(2+)</name>
        <dbReference type="ChEBI" id="CHEBI:29105"/>
    </ligand>
</feature>
<dbReference type="AlphaFoldDB" id="G2Q556"/>
<dbReference type="Pfam" id="PF02146">
    <property type="entry name" value="SIR2"/>
    <property type="match status" value="1"/>
</dbReference>